<reference evidence="1" key="1">
    <citation type="submission" date="2021-02" db="EMBL/GenBank/DDBJ databases">
        <authorList>
            <person name="Nowell W R."/>
        </authorList>
    </citation>
    <scope>NUCLEOTIDE SEQUENCE</scope>
</reference>
<dbReference type="Proteomes" id="UP000663882">
    <property type="component" value="Unassembled WGS sequence"/>
</dbReference>
<dbReference type="EMBL" id="CAJNOO010001494">
    <property type="protein sequence ID" value="CAF1161529.1"/>
    <property type="molecule type" value="Genomic_DNA"/>
</dbReference>
<protein>
    <submittedName>
        <fullName evidence="1">Uncharacterized protein</fullName>
    </submittedName>
</protein>
<organism evidence="1 2">
    <name type="scientific">Rotaria sordida</name>
    <dbReference type="NCBI Taxonomy" id="392033"/>
    <lineage>
        <taxon>Eukaryota</taxon>
        <taxon>Metazoa</taxon>
        <taxon>Spiralia</taxon>
        <taxon>Gnathifera</taxon>
        <taxon>Rotifera</taxon>
        <taxon>Eurotatoria</taxon>
        <taxon>Bdelloidea</taxon>
        <taxon>Philodinida</taxon>
        <taxon>Philodinidae</taxon>
        <taxon>Rotaria</taxon>
    </lineage>
</organism>
<sequence>MSTTSDNHIMFSYSWKSGHEKVHDIARQFQAADIPIWMDIYNGLGPNLLDGMAEAVEGSAADTTQKCAVGRMDSPEEQSSSYNGFLPDIFSTQTGYRASQNLQSEYSTLHGYCSIQPLSDTTQKCAVGRMDSPEEQSSLYNGFLPDIFPTQTGYRASQNLQNINSTPRSNHF</sequence>
<evidence type="ECO:0000313" key="2">
    <source>
        <dbReference type="Proteomes" id="UP000663882"/>
    </source>
</evidence>
<proteinExistence type="predicted"/>
<accession>A0A814THP3</accession>
<evidence type="ECO:0000313" key="1">
    <source>
        <dbReference type="EMBL" id="CAF1161529.1"/>
    </source>
</evidence>
<dbReference type="AlphaFoldDB" id="A0A814THP3"/>
<name>A0A814THP3_9BILA</name>
<comment type="caution">
    <text evidence="1">The sequence shown here is derived from an EMBL/GenBank/DDBJ whole genome shotgun (WGS) entry which is preliminary data.</text>
</comment>
<gene>
    <name evidence="1" type="ORF">RFH988_LOCUS22464</name>
</gene>